<dbReference type="Proteomes" id="UP000293671">
    <property type="component" value="Unassembled WGS sequence"/>
</dbReference>
<keyword evidence="7" id="KW-1185">Reference proteome</keyword>
<dbReference type="GO" id="GO:0016020">
    <property type="term" value="C:membrane"/>
    <property type="evidence" value="ECO:0007669"/>
    <property type="project" value="UniProtKB-SubCell"/>
</dbReference>
<gene>
    <name evidence="6" type="ORF">EV670_2537</name>
</gene>
<sequence>MTELGWVDWALIAIVALSVLLGIVRGLTREIMSLAGWVVAYLAAQAFCARVAPEVPLGAPGSGLNLAAAFVVVLVAALVAWSICSWMVSKMVKASLLNPIDRTLGAVFGLARGLVLVLLVGTLTLLTPLSQEPAWRASHGAAGLHYVLAELKPLLPASVARHLRAAASPAGVQSKG</sequence>
<feature type="transmembrane region" description="Helical" evidence="5">
    <location>
        <begin position="64"/>
        <end position="84"/>
    </location>
</feature>
<accession>A0A4Q7VP09</accession>
<dbReference type="OrthoDB" id="9810601at2"/>
<dbReference type="InterPro" id="IPR052719">
    <property type="entry name" value="CvpA-like"/>
</dbReference>
<protein>
    <submittedName>
        <fullName evidence="6">Membrane protein required for colicin V production</fullName>
    </submittedName>
</protein>
<dbReference type="PANTHER" id="PTHR36926:SF1">
    <property type="entry name" value="COLICIN V PRODUCTION PROTEIN"/>
    <property type="match status" value="1"/>
</dbReference>
<evidence type="ECO:0000256" key="2">
    <source>
        <dbReference type="ARBA" id="ARBA00022692"/>
    </source>
</evidence>
<evidence type="ECO:0000256" key="3">
    <source>
        <dbReference type="ARBA" id="ARBA00022989"/>
    </source>
</evidence>
<evidence type="ECO:0000256" key="5">
    <source>
        <dbReference type="SAM" id="Phobius"/>
    </source>
</evidence>
<reference evidence="6 7" key="1">
    <citation type="submission" date="2019-02" db="EMBL/GenBank/DDBJ databases">
        <title>Genomic Encyclopedia of Type Strains, Phase IV (KMG-IV): sequencing the most valuable type-strain genomes for metagenomic binning, comparative biology and taxonomic classification.</title>
        <authorList>
            <person name="Goeker M."/>
        </authorList>
    </citation>
    <scope>NUCLEOTIDE SEQUENCE [LARGE SCALE GENOMIC DNA]</scope>
    <source>
        <strain evidence="6 7">DSM 19570</strain>
    </source>
</reference>
<dbReference type="EMBL" id="SHKP01000006">
    <property type="protein sequence ID" value="RZT98131.1"/>
    <property type="molecule type" value="Genomic_DNA"/>
</dbReference>
<dbReference type="GO" id="GO:0009403">
    <property type="term" value="P:toxin biosynthetic process"/>
    <property type="evidence" value="ECO:0007669"/>
    <property type="project" value="InterPro"/>
</dbReference>
<dbReference type="AlphaFoldDB" id="A0A4Q7VP09"/>
<evidence type="ECO:0000256" key="4">
    <source>
        <dbReference type="ARBA" id="ARBA00023136"/>
    </source>
</evidence>
<keyword evidence="4 5" id="KW-0472">Membrane</keyword>
<proteinExistence type="predicted"/>
<keyword evidence="2 5" id="KW-0812">Transmembrane</keyword>
<name>A0A4Q7VP09_9BURK</name>
<keyword evidence="3 5" id="KW-1133">Transmembrane helix</keyword>
<evidence type="ECO:0000313" key="6">
    <source>
        <dbReference type="EMBL" id="RZT98131.1"/>
    </source>
</evidence>
<comment type="subcellular location">
    <subcellularLocation>
        <location evidence="1">Membrane</location>
        <topology evidence="1">Multi-pass membrane protein</topology>
    </subcellularLocation>
</comment>
<organism evidence="6 7">
    <name type="scientific">Rivibacter subsaxonicus</name>
    <dbReference type="NCBI Taxonomy" id="457575"/>
    <lineage>
        <taxon>Bacteria</taxon>
        <taxon>Pseudomonadati</taxon>
        <taxon>Pseudomonadota</taxon>
        <taxon>Betaproteobacteria</taxon>
        <taxon>Burkholderiales</taxon>
        <taxon>Rivibacter</taxon>
    </lineage>
</organism>
<evidence type="ECO:0000256" key="1">
    <source>
        <dbReference type="ARBA" id="ARBA00004141"/>
    </source>
</evidence>
<dbReference type="Pfam" id="PF02674">
    <property type="entry name" value="Colicin_V"/>
    <property type="match status" value="1"/>
</dbReference>
<feature type="transmembrane region" description="Helical" evidence="5">
    <location>
        <begin position="6"/>
        <end position="24"/>
    </location>
</feature>
<dbReference type="RefSeq" id="WP_130432594.1">
    <property type="nucleotide sequence ID" value="NZ_SHKP01000006.1"/>
</dbReference>
<evidence type="ECO:0000313" key="7">
    <source>
        <dbReference type="Proteomes" id="UP000293671"/>
    </source>
</evidence>
<feature type="transmembrane region" description="Helical" evidence="5">
    <location>
        <begin position="104"/>
        <end position="126"/>
    </location>
</feature>
<feature type="transmembrane region" description="Helical" evidence="5">
    <location>
        <begin position="31"/>
        <end position="52"/>
    </location>
</feature>
<dbReference type="PANTHER" id="PTHR36926">
    <property type="entry name" value="COLICIN V PRODUCTION PROTEIN"/>
    <property type="match status" value="1"/>
</dbReference>
<dbReference type="InterPro" id="IPR003825">
    <property type="entry name" value="Colicin-V_CvpA"/>
</dbReference>
<comment type="caution">
    <text evidence="6">The sequence shown here is derived from an EMBL/GenBank/DDBJ whole genome shotgun (WGS) entry which is preliminary data.</text>
</comment>